<sequence>MSQSVKELTIASSIA</sequence>
<name>A0A0A9F7Q8_ARUDO</name>
<organism evidence="1">
    <name type="scientific">Arundo donax</name>
    <name type="common">Giant reed</name>
    <name type="synonym">Donax arundinaceus</name>
    <dbReference type="NCBI Taxonomy" id="35708"/>
    <lineage>
        <taxon>Eukaryota</taxon>
        <taxon>Viridiplantae</taxon>
        <taxon>Streptophyta</taxon>
        <taxon>Embryophyta</taxon>
        <taxon>Tracheophyta</taxon>
        <taxon>Spermatophyta</taxon>
        <taxon>Magnoliopsida</taxon>
        <taxon>Liliopsida</taxon>
        <taxon>Poales</taxon>
        <taxon>Poaceae</taxon>
        <taxon>PACMAD clade</taxon>
        <taxon>Arundinoideae</taxon>
        <taxon>Arundineae</taxon>
        <taxon>Arundo</taxon>
    </lineage>
</organism>
<protein>
    <submittedName>
        <fullName evidence="1">Uncharacterized protein</fullName>
    </submittedName>
</protein>
<evidence type="ECO:0000313" key="1">
    <source>
        <dbReference type="EMBL" id="JAE06141.1"/>
    </source>
</evidence>
<accession>A0A0A9F7Q8</accession>
<reference evidence="1" key="1">
    <citation type="submission" date="2014-09" db="EMBL/GenBank/DDBJ databases">
        <authorList>
            <person name="Magalhaes I.L.F."/>
            <person name="Oliveira U."/>
            <person name="Santos F.R."/>
            <person name="Vidigal T.H.D.A."/>
            <person name="Brescovit A.D."/>
            <person name="Santos A.J."/>
        </authorList>
    </citation>
    <scope>NUCLEOTIDE SEQUENCE</scope>
    <source>
        <tissue evidence="1">Shoot tissue taken approximately 20 cm above the soil surface</tissue>
    </source>
</reference>
<proteinExistence type="predicted"/>
<dbReference type="EMBL" id="GBRH01191755">
    <property type="protein sequence ID" value="JAE06141.1"/>
    <property type="molecule type" value="Transcribed_RNA"/>
</dbReference>
<reference evidence="1" key="2">
    <citation type="journal article" date="2015" name="Data Brief">
        <title>Shoot transcriptome of the giant reed, Arundo donax.</title>
        <authorList>
            <person name="Barrero R.A."/>
            <person name="Guerrero F.D."/>
            <person name="Moolhuijzen P."/>
            <person name="Goolsby J.A."/>
            <person name="Tidwell J."/>
            <person name="Bellgard S.E."/>
            <person name="Bellgard M.I."/>
        </authorList>
    </citation>
    <scope>NUCLEOTIDE SEQUENCE</scope>
    <source>
        <tissue evidence="1">Shoot tissue taken approximately 20 cm above the soil surface</tissue>
    </source>
</reference>